<dbReference type="PANTHER" id="PTHR30572">
    <property type="entry name" value="MEMBRANE COMPONENT OF TRANSPORTER-RELATED"/>
    <property type="match status" value="1"/>
</dbReference>
<gene>
    <name evidence="10" type="ORF">JW744_05900</name>
</gene>
<dbReference type="InterPro" id="IPR025857">
    <property type="entry name" value="MacB_PCD"/>
</dbReference>
<dbReference type="InterPro" id="IPR003838">
    <property type="entry name" value="ABC3_permease_C"/>
</dbReference>
<keyword evidence="5 7" id="KW-0472">Membrane</keyword>
<keyword evidence="4 7" id="KW-1133">Transmembrane helix</keyword>
<keyword evidence="3 7" id="KW-0812">Transmembrane</keyword>
<evidence type="ECO:0000313" key="10">
    <source>
        <dbReference type="EMBL" id="MBN2067974.1"/>
    </source>
</evidence>
<feature type="transmembrane region" description="Helical" evidence="7">
    <location>
        <begin position="338"/>
        <end position="371"/>
    </location>
</feature>
<dbReference type="Proteomes" id="UP000809243">
    <property type="component" value="Unassembled WGS sequence"/>
</dbReference>
<evidence type="ECO:0000313" key="11">
    <source>
        <dbReference type="Proteomes" id="UP000809243"/>
    </source>
</evidence>
<evidence type="ECO:0000256" key="1">
    <source>
        <dbReference type="ARBA" id="ARBA00004651"/>
    </source>
</evidence>
<evidence type="ECO:0000256" key="2">
    <source>
        <dbReference type="ARBA" id="ARBA00022475"/>
    </source>
</evidence>
<feature type="domain" description="MacB-like periplasmic core" evidence="9">
    <location>
        <begin position="21"/>
        <end position="257"/>
    </location>
</feature>
<evidence type="ECO:0000256" key="3">
    <source>
        <dbReference type="ARBA" id="ARBA00022692"/>
    </source>
</evidence>
<keyword evidence="2" id="KW-1003">Cell membrane</keyword>
<dbReference type="InterPro" id="IPR050250">
    <property type="entry name" value="Macrolide_Exporter_MacB"/>
</dbReference>
<dbReference type="AlphaFoldDB" id="A0A938YPM9"/>
<accession>A0A938YPM9</accession>
<dbReference type="PANTHER" id="PTHR30572:SF4">
    <property type="entry name" value="ABC TRANSPORTER PERMEASE YTRF"/>
    <property type="match status" value="1"/>
</dbReference>
<comment type="caution">
    <text evidence="10">The sequence shown here is derived from an EMBL/GenBank/DDBJ whole genome shotgun (WGS) entry which is preliminary data.</text>
</comment>
<evidence type="ECO:0000256" key="4">
    <source>
        <dbReference type="ARBA" id="ARBA00022989"/>
    </source>
</evidence>
<dbReference type="Pfam" id="PF02687">
    <property type="entry name" value="FtsX"/>
    <property type="match status" value="1"/>
</dbReference>
<evidence type="ECO:0000256" key="5">
    <source>
        <dbReference type="ARBA" id="ARBA00023136"/>
    </source>
</evidence>
<feature type="domain" description="ABC3 transporter permease C-terminal" evidence="8">
    <location>
        <begin position="297"/>
        <end position="419"/>
    </location>
</feature>
<evidence type="ECO:0000259" key="9">
    <source>
        <dbReference type="Pfam" id="PF12704"/>
    </source>
</evidence>
<dbReference type="EMBL" id="JAFGDB010000104">
    <property type="protein sequence ID" value="MBN2067974.1"/>
    <property type="molecule type" value="Genomic_DNA"/>
</dbReference>
<dbReference type="GO" id="GO:0005886">
    <property type="term" value="C:plasma membrane"/>
    <property type="evidence" value="ECO:0007669"/>
    <property type="project" value="UniProtKB-SubCell"/>
</dbReference>
<dbReference type="GO" id="GO:0022857">
    <property type="term" value="F:transmembrane transporter activity"/>
    <property type="evidence" value="ECO:0007669"/>
    <property type="project" value="TreeGrafter"/>
</dbReference>
<comment type="similarity">
    <text evidence="6">Belongs to the ABC-4 integral membrane protein family.</text>
</comment>
<evidence type="ECO:0000256" key="6">
    <source>
        <dbReference type="ARBA" id="ARBA00038076"/>
    </source>
</evidence>
<dbReference type="Pfam" id="PF12704">
    <property type="entry name" value="MacB_PCD"/>
    <property type="match status" value="1"/>
</dbReference>
<feature type="transmembrane region" description="Helical" evidence="7">
    <location>
        <begin position="293"/>
        <end position="318"/>
    </location>
</feature>
<feature type="transmembrane region" description="Helical" evidence="7">
    <location>
        <begin position="21"/>
        <end position="42"/>
    </location>
</feature>
<feature type="transmembrane region" description="Helical" evidence="7">
    <location>
        <begin position="391"/>
        <end position="409"/>
    </location>
</feature>
<evidence type="ECO:0000259" key="8">
    <source>
        <dbReference type="Pfam" id="PF02687"/>
    </source>
</evidence>
<comment type="subcellular location">
    <subcellularLocation>
        <location evidence="1">Cell membrane</location>
        <topology evidence="1">Multi-pass membrane protein</topology>
    </subcellularLocation>
</comment>
<reference evidence="10" key="1">
    <citation type="submission" date="2021-01" db="EMBL/GenBank/DDBJ databases">
        <title>Active Sulfur Cycling in an Early Earth Analoge.</title>
        <authorList>
            <person name="Hahn C.R."/>
            <person name="Youssef N.H."/>
            <person name="Elshahed M."/>
        </authorList>
    </citation>
    <scope>NUCLEOTIDE SEQUENCE</scope>
    <source>
        <strain evidence="10">Zod_Metabat.1151</strain>
    </source>
</reference>
<sequence>MKIANSFKLSLNSIMHRRLRSWLTLLGIIIGVAAVVSIISIGEGAQASVSERLSELGADIITASPGYSRAGGFFGAFRGGRELAGRPGMESDNEDGPILTKLDAAIIRGNPNVEYVTEIVSGMGELVYLAEKANVSIEGVNPIGWRETSYLKLESGRFLGASDATAIVIGNRIANDMFKQPITIGRRVAIEGKSFTVVGILEASGSGFGGGGSDSTVYMPYTSAWEITDVEKDTFSSIQAKVIQAELVEETTVQITQSLMLSRKVTEQDQDFSITSSQAMQEQIAETTQTLTLFLGAIAAISLLVGAVGVANSMFTSVLEKTKLIGILKALGTKNREILTIFMIESGLFGFVGGILGVILGTLISIAIGSVGIIDMPMMGRGGSTLVSPQLVIVAIAISTIVGIVAGILPARAAAKLKPVEALRYE</sequence>
<name>A0A938YPM9_9ARCH</name>
<evidence type="ECO:0000256" key="7">
    <source>
        <dbReference type="SAM" id="Phobius"/>
    </source>
</evidence>
<protein>
    <submittedName>
        <fullName evidence="10">ABC transporter permease</fullName>
    </submittedName>
</protein>
<organism evidence="10 11">
    <name type="scientific">Candidatus Iainarchaeum sp</name>
    <dbReference type="NCBI Taxonomy" id="3101447"/>
    <lineage>
        <taxon>Archaea</taxon>
        <taxon>Candidatus Iainarchaeota</taxon>
        <taxon>Candidatus Iainarchaeia</taxon>
        <taxon>Candidatus Iainarchaeales</taxon>
        <taxon>Candidatus Iainarchaeaceae</taxon>
        <taxon>Candidatus Iainarchaeum</taxon>
    </lineage>
</organism>
<proteinExistence type="inferred from homology"/>